<accession>A0A4W3HB53</accession>
<sequence>RFTPLALPAPPPAVRLPAYWCLTCWNSILSPSIVSFKDAFGNVFSDHILFNTEKEVGTEVVRQKGLINTLLLPPLHHFQHQLLHNLSPEQPYPPEWPVGSGYGGMAPNWSGIQSDQHSGHHQNGGRL</sequence>
<reference evidence="1" key="5">
    <citation type="submission" date="2025-09" db="UniProtKB">
        <authorList>
            <consortium name="Ensembl"/>
        </authorList>
    </citation>
    <scope>IDENTIFICATION</scope>
</reference>
<dbReference type="InParanoid" id="A0A4W3HB53"/>
<dbReference type="Proteomes" id="UP000314986">
    <property type="component" value="Unassembled WGS sequence"/>
</dbReference>
<name>A0A4W3HB53_CALMI</name>
<keyword evidence="2" id="KW-1185">Reference proteome</keyword>
<dbReference type="Ensembl" id="ENSCMIT00000012670.1">
    <property type="protein sequence ID" value="ENSCMIP00000012382.1"/>
    <property type="gene ID" value="ENSCMIG00000006306.1"/>
</dbReference>
<protein>
    <submittedName>
        <fullName evidence="1">Uncharacterized protein</fullName>
    </submittedName>
</protein>
<evidence type="ECO:0000313" key="1">
    <source>
        <dbReference type="Ensembl" id="ENSCMIP00000012382.1"/>
    </source>
</evidence>
<reference evidence="2" key="3">
    <citation type="journal article" date="2014" name="Nature">
        <title>Elephant shark genome provides unique insights into gnathostome evolution.</title>
        <authorList>
            <consortium name="International Elephant Shark Genome Sequencing Consortium"/>
            <person name="Venkatesh B."/>
            <person name="Lee A.P."/>
            <person name="Ravi V."/>
            <person name="Maurya A.K."/>
            <person name="Lian M.M."/>
            <person name="Swann J.B."/>
            <person name="Ohta Y."/>
            <person name="Flajnik M.F."/>
            <person name="Sutoh Y."/>
            <person name="Kasahara M."/>
            <person name="Hoon S."/>
            <person name="Gangu V."/>
            <person name="Roy S.W."/>
            <person name="Irimia M."/>
            <person name="Korzh V."/>
            <person name="Kondrychyn I."/>
            <person name="Lim Z.W."/>
            <person name="Tay B.H."/>
            <person name="Tohari S."/>
            <person name="Kong K.W."/>
            <person name="Ho S."/>
            <person name="Lorente-Galdos B."/>
            <person name="Quilez J."/>
            <person name="Marques-Bonet T."/>
            <person name="Raney B.J."/>
            <person name="Ingham P.W."/>
            <person name="Tay A."/>
            <person name="Hillier L.W."/>
            <person name="Minx P."/>
            <person name="Boehm T."/>
            <person name="Wilson R.K."/>
            <person name="Brenner S."/>
            <person name="Warren W.C."/>
        </authorList>
    </citation>
    <scope>NUCLEOTIDE SEQUENCE [LARGE SCALE GENOMIC DNA]</scope>
</reference>
<evidence type="ECO:0000313" key="2">
    <source>
        <dbReference type="Proteomes" id="UP000314986"/>
    </source>
</evidence>
<organism evidence="1 2">
    <name type="scientific">Callorhinchus milii</name>
    <name type="common">Ghost shark</name>
    <dbReference type="NCBI Taxonomy" id="7868"/>
    <lineage>
        <taxon>Eukaryota</taxon>
        <taxon>Metazoa</taxon>
        <taxon>Chordata</taxon>
        <taxon>Craniata</taxon>
        <taxon>Vertebrata</taxon>
        <taxon>Chondrichthyes</taxon>
        <taxon>Holocephali</taxon>
        <taxon>Chimaeriformes</taxon>
        <taxon>Callorhinchidae</taxon>
        <taxon>Callorhinchus</taxon>
    </lineage>
</organism>
<reference evidence="2" key="2">
    <citation type="journal article" date="2007" name="PLoS Biol.">
        <title>Survey sequencing and comparative analysis of the elephant shark (Callorhinchus milii) genome.</title>
        <authorList>
            <person name="Venkatesh B."/>
            <person name="Kirkness E.F."/>
            <person name="Loh Y.H."/>
            <person name="Halpern A.L."/>
            <person name="Lee A.P."/>
            <person name="Johnson J."/>
            <person name="Dandona N."/>
            <person name="Viswanathan L.D."/>
            <person name="Tay A."/>
            <person name="Venter J.C."/>
            <person name="Strausberg R.L."/>
            <person name="Brenner S."/>
        </authorList>
    </citation>
    <scope>NUCLEOTIDE SEQUENCE [LARGE SCALE GENOMIC DNA]</scope>
</reference>
<reference evidence="1" key="4">
    <citation type="submission" date="2025-08" db="UniProtKB">
        <authorList>
            <consortium name="Ensembl"/>
        </authorList>
    </citation>
    <scope>IDENTIFICATION</scope>
</reference>
<reference evidence="2" key="1">
    <citation type="journal article" date="2006" name="Science">
        <title>Ancient noncoding elements conserved in the human genome.</title>
        <authorList>
            <person name="Venkatesh B."/>
            <person name="Kirkness E.F."/>
            <person name="Loh Y.H."/>
            <person name="Halpern A.L."/>
            <person name="Lee A.P."/>
            <person name="Johnson J."/>
            <person name="Dandona N."/>
            <person name="Viswanathan L.D."/>
            <person name="Tay A."/>
            <person name="Venter J.C."/>
            <person name="Strausberg R.L."/>
            <person name="Brenner S."/>
        </authorList>
    </citation>
    <scope>NUCLEOTIDE SEQUENCE [LARGE SCALE GENOMIC DNA]</scope>
</reference>
<proteinExistence type="predicted"/>
<dbReference type="AlphaFoldDB" id="A0A4W3HB53"/>